<dbReference type="InterPro" id="IPR051185">
    <property type="entry name" value="ASPM"/>
</dbReference>
<dbReference type="CDD" id="cd23767">
    <property type="entry name" value="IQCD"/>
    <property type="match status" value="1"/>
</dbReference>
<dbReference type="SMART" id="SM00015">
    <property type="entry name" value="IQ"/>
    <property type="match status" value="5"/>
</dbReference>
<keyword evidence="2" id="KW-0963">Cytoplasm</keyword>
<dbReference type="InterPro" id="IPR027417">
    <property type="entry name" value="P-loop_NTPase"/>
</dbReference>
<dbReference type="GO" id="GO:0000278">
    <property type="term" value="P:mitotic cell cycle"/>
    <property type="evidence" value="ECO:0007669"/>
    <property type="project" value="TreeGrafter"/>
</dbReference>
<evidence type="ECO:0000256" key="4">
    <source>
        <dbReference type="ARBA" id="ARBA00022860"/>
    </source>
</evidence>
<proteinExistence type="predicted"/>
<comment type="caution">
    <text evidence="5">The sequence shown here is derived from an EMBL/GenBank/DDBJ whole genome shotgun (WGS) entry which is preliminary data.</text>
</comment>
<evidence type="ECO:0000313" key="6">
    <source>
        <dbReference type="Proteomes" id="UP000475862"/>
    </source>
</evidence>
<dbReference type="Gene3D" id="1.20.5.190">
    <property type="match status" value="1"/>
</dbReference>
<dbReference type="GO" id="GO:0005737">
    <property type="term" value="C:cytoplasm"/>
    <property type="evidence" value="ECO:0007669"/>
    <property type="project" value="UniProtKB-SubCell"/>
</dbReference>
<dbReference type="PROSITE" id="PS50096">
    <property type="entry name" value="IQ"/>
    <property type="match status" value="4"/>
</dbReference>
<dbReference type="GO" id="GO:0051295">
    <property type="term" value="P:establishment of meiotic spindle localization"/>
    <property type="evidence" value="ECO:0007669"/>
    <property type="project" value="TreeGrafter"/>
</dbReference>
<dbReference type="GO" id="GO:0007051">
    <property type="term" value="P:spindle organization"/>
    <property type="evidence" value="ECO:0007669"/>
    <property type="project" value="TreeGrafter"/>
</dbReference>
<dbReference type="PANTHER" id="PTHR22706:SF1">
    <property type="entry name" value="ASSEMBLY FACTOR FOR SPINDLE MICROTUBULES"/>
    <property type="match status" value="1"/>
</dbReference>
<dbReference type="InterPro" id="IPR000048">
    <property type="entry name" value="IQ_motif_EF-hand-BS"/>
</dbReference>
<dbReference type="OrthoDB" id="2148418at2759"/>
<organism evidence="5 6">
    <name type="scientific">Aphis glycines</name>
    <name type="common">Soybean aphid</name>
    <dbReference type="NCBI Taxonomy" id="307491"/>
    <lineage>
        <taxon>Eukaryota</taxon>
        <taxon>Metazoa</taxon>
        <taxon>Ecdysozoa</taxon>
        <taxon>Arthropoda</taxon>
        <taxon>Hexapoda</taxon>
        <taxon>Insecta</taxon>
        <taxon>Pterygota</taxon>
        <taxon>Neoptera</taxon>
        <taxon>Paraneoptera</taxon>
        <taxon>Hemiptera</taxon>
        <taxon>Sternorrhyncha</taxon>
        <taxon>Aphidomorpha</taxon>
        <taxon>Aphidoidea</taxon>
        <taxon>Aphididae</taxon>
        <taxon>Aphidini</taxon>
        <taxon>Aphis</taxon>
        <taxon>Aphis</taxon>
    </lineage>
</organism>
<protein>
    <submittedName>
        <fullName evidence="5">Uncharacterized protein</fullName>
    </submittedName>
</protein>
<dbReference type="SUPFAM" id="SSF52540">
    <property type="entry name" value="P-loop containing nucleoside triphosphate hydrolases"/>
    <property type="match status" value="1"/>
</dbReference>
<evidence type="ECO:0000256" key="2">
    <source>
        <dbReference type="ARBA" id="ARBA00022490"/>
    </source>
</evidence>
<evidence type="ECO:0000256" key="1">
    <source>
        <dbReference type="ARBA" id="ARBA00004496"/>
    </source>
</evidence>
<accession>A0A6G0TU92</accession>
<keyword evidence="6" id="KW-1185">Reference proteome</keyword>
<reference evidence="5 6" key="1">
    <citation type="submission" date="2019-08" db="EMBL/GenBank/DDBJ databases">
        <title>The genome of the soybean aphid Biotype 1, its phylome, world population structure and adaptation to the North American continent.</title>
        <authorList>
            <person name="Giordano R."/>
            <person name="Donthu R.K."/>
            <person name="Hernandez A.G."/>
            <person name="Wright C.L."/>
            <person name="Zimin A.V."/>
        </authorList>
    </citation>
    <scope>NUCLEOTIDE SEQUENCE [LARGE SCALE GENOMIC DNA]</scope>
    <source>
        <tissue evidence="5">Whole aphids</tissue>
    </source>
</reference>
<evidence type="ECO:0000256" key="3">
    <source>
        <dbReference type="ARBA" id="ARBA00022737"/>
    </source>
</evidence>
<evidence type="ECO:0000313" key="5">
    <source>
        <dbReference type="EMBL" id="KAE9538955.1"/>
    </source>
</evidence>
<dbReference type="Proteomes" id="UP000475862">
    <property type="component" value="Unassembled WGS sequence"/>
</dbReference>
<keyword evidence="3" id="KW-0677">Repeat</keyword>
<dbReference type="PANTHER" id="PTHR22706">
    <property type="entry name" value="ASSEMBLY FACTOR FOR SPINDLE MICROTUBULES"/>
    <property type="match status" value="1"/>
</dbReference>
<name>A0A6G0TU92_APHGL</name>
<comment type="subcellular location">
    <subcellularLocation>
        <location evidence="1">Cytoplasm</location>
    </subcellularLocation>
</comment>
<dbReference type="AlphaFoldDB" id="A0A6G0TU92"/>
<dbReference type="GO" id="GO:0005516">
    <property type="term" value="F:calmodulin binding"/>
    <property type="evidence" value="ECO:0007669"/>
    <property type="project" value="UniProtKB-KW"/>
</dbReference>
<dbReference type="EMBL" id="VYZN01000015">
    <property type="protein sequence ID" value="KAE9538955.1"/>
    <property type="molecule type" value="Genomic_DNA"/>
</dbReference>
<keyword evidence="4" id="KW-0112">Calmodulin-binding</keyword>
<dbReference type="GO" id="GO:0000922">
    <property type="term" value="C:spindle pole"/>
    <property type="evidence" value="ECO:0007669"/>
    <property type="project" value="TreeGrafter"/>
</dbReference>
<dbReference type="Pfam" id="PF00612">
    <property type="entry name" value="IQ"/>
    <property type="match status" value="3"/>
</dbReference>
<sequence length="493" mass="58495">MRRLADGDRRRFLELRRAAIVVQRRFRTRRLAREHVRLRDAAVAVQRRFRANRAARLRRAEYLRVRAAAVLLQARARGRRARVRWPAVKRDLRAHRDRLVAASDTVKRFLRRCLPATDERCRYLGLRRAAVAVQTRYRAAVAARRDRAQYLRLRRCAIVLQRRYRRRKALRAVVVLQARARGCLIRRQWPRLRHRLEAERKLEADSKQASEKFKAASKIQAAVRGFLIRKRFPDIRDELITQKRSRAITLIQALWRGYCVRKKYQCRRETVKMPRRSAQTLGRRHNDVVDILNKQKKNEYSYKELATVFWNLDTCTSLSKELCMKTADGAIVDYIFHFLQYSNQSQPSIEAREPAIRVLINLLRYHETSWIIWTRTVNADMVKELIKMMKMSCGKFGSANKLFCLIATFIWIALQDPKKKQVKDCYFKSNPIGDFKYMMDSLNRRYKTQKIEKKLMVLPSTRPTWYIGSKCQKCFESDLFATIQVCKMLNIIK</sequence>
<gene>
    <name evidence="5" type="ORF">AGLY_005537</name>
</gene>